<keyword evidence="3" id="KW-0732">Signal</keyword>
<protein>
    <submittedName>
        <fullName evidence="4">Fish-egg lectin-like</fullName>
    </submittedName>
</protein>
<gene>
    <name evidence="4" type="ORF">FSCOSCO3_A007147</name>
</gene>
<comment type="caution">
    <text evidence="4">The sequence shown here is derived from an EMBL/GenBank/DDBJ whole genome shotgun (WGS) entry which is preliminary data.</text>
</comment>
<name>A0AAV1NKL7_SCOSC</name>
<organism evidence="4 5">
    <name type="scientific">Scomber scombrus</name>
    <name type="common">Atlantic mackerel</name>
    <name type="synonym">Scomber vernalis</name>
    <dbReference type="NCBI Taxonomy" id="13677"/>
    <lineage>
        <taxon>Eukaryota</taxon>
        <taxon>Metazoa</taxon>
        <taxon>Chordata</taxon>
        <taxon>Craniata</taxon>
        <taxon>Vertebrata</taxon>
        <taxon>Euteleostomi</taxon>
        <taxon>Actinopterygii</taxon>
        <taxon>Neopterygii</taxon>
        <taxon>Teleostei</taxon>
        <taxon>Neoteleostei</taxon>
        <taxon>Acanthomorphata</taxon>
        <taxon>Pelagiaria</taxon>
        <taxon>Scombriformes</taxon>
        <taxon>Scombridae</taxon>
        <taxon>Scomber</taxon>
    </lineage>
</organism>
<accession>A0AAV1NKL7</accession>
<dbReference type="InterPro" id="IPR051513">
    <property type="entry name" value="Tectonin_beta-prop"/>
</dbReference>
<reference evidence="4 5" key="1">
    <citation type="submission" date="2024-01" db="EMBL/GenBank/DDBJ databases">
        <authorList>
            <person name="Alioto T."/>
            <person name="Alioto T."/>
            <person name="Gomez Garrido J."/>
        </authorList>
    </citation>
    <scope>NUCLEOTIDE SEQUENCE [LARGE SCALE GENOMIC DNA]</scope>
</reference>
<evidence type="ECO:0000313" key="4">
    <source>
        <dbReference type="EMBL" id="CAK6959955.1"/>
    </source>
</evidence>
<evidence type="ECO:0000313" key="5">
    <source>
        <dbReference type="Proteomes" id="UP001314229"/>
    </source>
</evidence>
<sequence length="260" mass="28099">MKAVAAFLLVLCHLAVSHAWTCSEAPRLYNVKQIDAGQGQVVARTSHNQAFLLIGSYWSYLHTNKLKHVTVGPAGLWGVDTSNKVNKYVAGKFLPTTGLTMQQVDAGGDGNVIGVTSSNKPYCLTSSRALSYRRTGSPSWTAFGGLLKYFSCGPLFGCWGTNSNNQVYVTKKITATTCAMTGWQHVSGITAKMVEVGTDGSVFAVTTTGKVYQRYGITSSRPQGSSWRLVSMCVAIQHLSYDLGTLWVVTTSGFTMRCTH</sequence>
<dbReference type="Pfam" id="PF19193">
    <property type="entry name" value="Tectonin"/>
    <property type="match status" value="1"/>
</dbReference>
<dbReference type="PANTHER" id="PTHR23250:SF3">
    <property type="entry name" value="FISH-EGG LECTIN-LIKE ISOFORM X1-RELATED"/>
    <property type="match status" value="1"/>
</dbReference>
<dbReference type="GO" id="GO:0030246">
    <property type="term" value="F:carbohydrate binding"/>
    <property type="evidence" value="ECO:0007669"/>
    <property type="project" value="UniProtKB-KW"/>
</dbReference>
<dbReference type="PANTHER" id="PTHR23250">
    <property type="entry name" value="DYSFERLIN-RELATED"/>
    <property type="match status" value="1"/>
</dbReference>
<evidence type="ECO:0000256" key="1">
    <source>
        <dbReference type="ARBA" id="ARBA00022734"/>
    </source>
</evidence>
<comment type="similarity">
    <text evidence="2">Belongs to the tectonin family.</text>
</comment>
<dbReference type="InterPro" id="IPR006624">
    <property type="entry name" value="Beta-propeller_rpt_TECPR"/>
</dbReference>
<dbReference type="SMART" id="SM00706">
    <property type="entry name" value="TECPR"/>
    <property type="match status" value="5"/>
</dbReference>
<feature type="signal peptide" evidence="3">
    <location>
        <begin position="1"/>
        <end position="19"/>
    </location>
</feature>
<dbReference type="AlphaFoldDB" id="A0AAV1NKL7"/>
<feature type="chain" id="PRO_5043314927" evidence="3">
    <location>
        <begin position="20"/>
        <end position="260"/>
    </location>
</feature>
<evidence type="ECO:0000256" key="3">
    <source>
        <dbReference type="SAM" id="SignalP"/>
    </source>
</evidence>
<evidence type="ECO:0000256" key="2">
    <source>
        <dbReference type="ARBA" id="ARBA00038331"/>
    </source>
</evidence>
<keyword evidence="5" id="KW-1185">Reference proteome</keyword>
<proteinExistence type="inferred from homology"/>
<dbReference type="Proteomes" id="UP001314229">
    <property type="component" value="Unassembled WGS sequence"/>
</dbReference>
<dbReference type="EMBL" id="CAWUFR010000042">
    <property type="protein sequence ID" value="CAK6959955.1"/>
    <property type="molecule type" value="Genomic_DNA"/>
</dbReference>
<keyword evidence="1" id="KW-0430">Lectin</keyword>